<sequence>MTFSLKTVSAPVFLRGLNALNGLVDKAIASGQDEAELMDARLAPDMKPFPDQIRMAAFSARSCIARLTDQPWPKTDDSEASLAELKATIALSIAFIEGVDATAFEGAETRRVELRFPGVALDFEGAGYLTSFAIPNFYFHLTTAYAILRNRGVELGKRDFLGQLELI</sequence>
<dbReference type="InterPro" id="IPR034660">
    <property type="entry name" value="DinB/YfiT-like"/>
</dbReference>
<evidence type="ECO:0000313" key="2">
    <source>
        <dbReference type="Proteomes" id="UP000529946"/>
    </source>
</evidence>
<protein>
    <recommendedName>
        <fullName evidence="3">DUF1993 domain-containing protein</fullName>
    </recommendedName>
</protein>
<dbReference type="PANTHER" id="PTHR36922">
    <property type="entry name" value="BLL2446 PROTEIN"/>
    <property type="match status" value="1"/>
</dbReference>
<dbReference type="EMBL" id="JACIDM010000001">
    <property type="protein sequence ID" value="MBB4081729.1"/>
    <property type="molecule type" value="Genomic_DNA"/>
</dbReference>
<proteinExistence type="predicted"/>
<reference evidence="1 2" key="1">
    <citation type="submission" date="2020-08" db="EMBL/GenBank/DDBJ databases">
        <title>Genomic Encyclopedia of Type Strains, Phase IV (KMG-IV): sequencing the most valuable type-strain genomes for metagenomic binning, comparative biology and taxonomic classification.</title>
        <authorList>
            <person name="Goeker M."/>
        </authorList>
    </citation>
    <scope>NUCLEOTIDE SEQUENCE [LARGE SCALE GENOMIC DNA]</scope>
    <source>
        <strain evidence="1 2">DSM 23960</strain>
    </source>
</reference>
<dbReference type="Pfam" id="PF09351">
    <property type="entry name" value="DUF1993"/>
    <property type="match status" value="1"/>
</dbReference>
<dbReference type="Gene3D" id="1.20.120.450">
    <property type="entry name" value="dinb family like domain"/>
    <property type="match status" value="1"/>
</dbReference>
<keyword evidence="2" id="KW-1185">Reference proteome</keyword>
<evidence type="ECO:0008006" key="3">
    <source>
        <dbReference type="Google" id="ProtNLM"/>
    </source>
</evidence>
<dbReference type="PANTHER" id="PTHR36922:SF1">
    <property type="entry name" value="DUF1993 DOMAIN-CONTAINING PROTEIN"/>
    <property type="match status" value="1"/>
</dbReference>
<dbReference type="AlphaFoldDB" id="A0A7W6JAV1"/>
<accession>A0A7W6JAV1</accession>
<evidence type="ECO:0000313" key="1">
    <source>
        <dbReference type="EMBL" id="MBB4081729.1"/>
    </source>
</evidence>
<organism evidence="1 2">
    <name type="scientific">Brevundimonas lenta</name>
    <dbReference type="NCBI Taxonomy" id="424796"/>
    <lineage>
        <taxon>Bacteria</taxon>
        <taxon>Pseudomonadati</taxon>
        <taxon>Pseudomonadota</taxon>
        <taxon>Alphaproteobacteria</taxon>
        <taxon>Caulobacterales</taxon>
        <taxon>Caulobacteraceae</taxon>
        <taxon>Brevundimonas</taxon>
    </lineage>
</organism>
<name>A0A7W6JAV1_9CAUL</name>
<dbReference type="SUPFAM" id="SSF109854">
    <property type="entry name" value="DinB/YfiT-like putative metalloenzymes"/>
    <property type="match status" value="1"/>
</dbReference>
<comment type="caution">
    <text evidence="1">The sequence shown here is derived from an EMBL/GenBank/DDBJ whole genome shotgun (WGS) entry which is preliminary data.</text>
</comment>
<dbReference type="Proteomes" id="UP000529946">
    <property type="component" value="Unassembled WGS sequence"/>
</dbReference>
<gene>
    <name evidence="1" type="ORF">GGR12_000568</name>
</gene>
<dbReference type="RefSeq" id="WP_183202713.1">
    <property type="nucleotide sequence ID" value="NZ_BAAAER010000010.1"/>
</dbReference>
<dbReference type="InterPro" id="IPR018531">
    <property type="entry name" value="DUF1993"/>
</dbReference>